<keyword evidence="2" id="KW-1185">Reference proteome</keyword>
<sequence>MQKYNIHTVQKDETLRSIASLYGFEKDVIKLFHNNHCDVKDMILIELNGQKQLFLPRTAVEDKGRLVKFGRGNSLVFQPENKIRRYGVVITIEKGEAKNELKFETSVRWLKTEKGRHFFEIDRTSNLYLNEEEVNEIADLLAYRTSKVLYPLQVSTDDKGKFEAVENPEVFIQRWAGIKEELYKEFEGEIVEEYCKKIERVIGEPESIDLYLRNDYFIRTLFFGIYQSFGRNYSIEETKSFPVIHNHIEPQYRIRLEIDPLKDEYDLINIEGEGKLSDERTVHDFINNLPFSLIVKDQPDMNEEGEMRIQSYLNGKNGLLEYMYLECSMMLNEIKKISVAIAILPE</sequence>
<dbReference type="OrthoDB" id="1267051at2"/>
<dbReference type="RefSeq" id="WP_115964006.1">
    <property type="nucleotide sequence ID" value="NZ_CBCRVL010000004.1"/>
</dbReference>
<reference evidence="1 2" key="1">
    <citation type="journal article" date="2007" name="Int. J. Syst. Evol. Microbiol.">
        <title>Chryseobacterium flavum sp. nov., isolated from polluted soil.</title>
        <authorList>
            <person name="Zhou Y."/>
            <person name="Dong J."/>
            <person name="Wang X."/>
            <person name="Huang X."/>
            <person name="Zhang K.Y."/>
            <person name="Zhang Y.Q."/>
            <person name="Guo Y.F."/>
            <person name="Lai R."/>
            <person name="Li W.J."/>
        </authorList>
    </citation>
    <scope>NUCLEOTIDE SEQUENCE [LARGE SCALE GENOMIC DNA]</scope>
    <source>
        <strain evidence="1 2">KCTC 12877</strain>
    </source>
</reference>
<protein>
    <recommendedName>
        <fullName evidence="3">LysM domain-containing protein</fullName>
    </recommendedName>
</protein>
<comment type="caution">
    <text evidence="1">The sequence shown here is derived from an EMBL/GenBank/DDBJ whole genome shotgun (WGS) entry which is preliminary data.</text>
</comment>
<evidence type="ECO:0000313" key="2">
    <source>
        <dbReference type="Proteomes" id="UP000256769"/>
    </source>
</evidence>
<accession>A0A3D9CGD6</accession>
<dbReference type="Proteomes" id="UP000256769">
    <property type="component" value="Unassembled WGS sequence"/>
</dbReference>
<organism evidence="1 2">
    <name type="scientific">Chryseobacterium flavum</name>
    <dbReference type="NCBI Taxonomy" id="415851"/>
    <lineage>
        <taxon>Bacteria</taxon>
        <taxon>Pseudomonadati</taxon>
        <taxon>Bacteroidota</taxon>
        <taxon>Flavobacteriia</taxon>
        <taxon>Flavobacteriales</taxon>
        <taxon>Weeksellaceae</taxon>
        <taxon>Chryseobacterium group</taxon>
        <taxon>Chryseobacterium</taxon>
    </lineage>
</organism>
<evidence type="ECO:0000313" key="1">
    <source>
        <dbReference type="EMBL" id="REC64751.1"/>
    </source>
</evidence>
<gene>
    <name evidence="1" type="ORF">DRF59_19310</name>
</gene>
<dbReference type="AlphaFoldDB" id="A0A3D9CGD6"/>
<name>A0A3D9CGD6_9FLAO</name>
<dbReference type="EMBL" id="QNUE01000025">
    <property type="protein sequence ID" value="REC64751.1"/>
    <property type="molecule type" value="Genomic_DNA"/>
</dbReference>
<proteinExistence type="predicted"/>
<evidence type="ECO:0008006" key="3">
    <source>
        <dbReference type="Google" id="ProtNLM"/>
    </source>
</evidence>